<dbReference type="AlphaFoldDB" id="A0A2R8ASX9"/>
<accession>A0A2R8ASX9</accession>
<keyword evidence="2" id="KW-0229">DNA integration</keyword>
<dbReference type="Proteomes" id="UP000244911">
    <property type="component" value="Unassembled WGS sequence"/>
</dbReference>
<dbReference type="InterPro" id="IPR046668">
    <property type="entry name" value="DUF6538"/>
</dbReference>
<evidence type="ECO:0000256" key="1">
    <source>
        <dbReference type="ARBA" id="ARBA00008857"/>
    </source>
</evidence>
<evidence type="ECO:0000256" key="2">
    <source>
        <dbReference type="ARBA" id="ARBA00022908"/>
    </source>
</evidence>
<dbReference type="GO" id="GO:0015074">
    <property type="term" value="P:DNA integration"/>
    <property type="evidence" value="ECO:0007669"/>
    <property type="project" value="UniProtKB-KW"/>
</dbReference>
<dbReference type="GO" id="GO:0006310">
    <property type="term" value="P:DNA recombination"/>
    <property type="evidence" value="ECO:0007669"/>
    <property type="project" value="UniProtKB-KW"/>
</dbReference>
<evidence type="ECO:0000259" key="5">
    <source>
        <dbReference type="PROSITE" id="PS51898"/>
    </source>
</evidence>
<name>A0A2R8ASX9_9RHOB</name>
<dbReference type="GO" id="GO:0003677">
    <property type="term" value="F:DNA binding"/>
    <property type="evidence" value="ECO:0007669"/>
    <property type="project" value="UniProtKB-KW"/>
</dbReference>
<evidence type="ECO:0000313" key="7">
    <source>
        <dbReference type="Proteomes" id="UP000244911"/>
    </source>
</evidence>
<comment type="similarity">
    <text evidence="1">Belongs to the 'phage' integrase family.</text>
</comment>
<reference evidence="6 7" key="1">
    <citation type="submission" date="2018-03" db="EMBL/GenBank/DDBJ databases">
        <authorList>
            <person name="Keele B.F."/>
        </authorList>
    </citation>
    <scope>NUCLEOTIDE SEQUENCE [LARGE SCALE GENOMIC DNA]</scope>
    <source>
        <strain evidence="6 7">CECT 8811</strain>
    </source>
</reference>
<dbReference type="Gene3D" id="1.10.443.10">
    <property type="entry name" value="Intergrase catalytic core"/>
    <property type="match status" value="1"/>
</dbReference>
<evidence type="ECO:0000256" key="3">
    <source>
        <dbReference type="ARBA" id="ARBA00023125"/>
    </source>
</evidence>
<evidence type="ECO:0000256" key="4">
    <source>
        <dbReference type="ARBA" id="ARBA00023172"/>
    </source>
</evidence>
<dbReference type="Pfam" id="PF00589">
    <property type="entry name" value="Phage_integrase"/>
    <property type="match status" value="1"/>
</dbReference>
<dbReference type="InterPro" id="IPR002104">
    <property type="entry name" value="Integrase_catalytic"/>
</dbReference>
<evidence type="ECO:0000313" key="6">
    <source>
        <dbReference type="EMBL" id="SPF79166.1"/>
    </source>
</evidence>
<dbReference type="PROSITE" id="PS51898">
    <property type="entry name" value="TYR_RECOMBINASE"/>
    <property type="match status" value="1"/>
</dbReference>
<gene>
    <name evidence="6" type="primary">intQ</name>
    <name evidence="6" type="ORF">ALP8811_03104</name>
</gene>
<dbReference type="Pfam" id="PF20172">
    <property type="entry name" value="DUF6538"/>
    <property type="match status" value="1"/>
</dbReference>
<dbReference type="InterPro" id="IPR050090">
    <property type="entry name" value="Tyrosine_recombinase_XerCD"/>
</dbReference>
<dbReference type="PANTHER" id="PTHR30349">
    <property type="entry name" value="PHAGE INTEGRASE-RELATED"/>
    <property type="match status" value="1"/>
</dbReference>
<dbReference type="SUPFAM" id="SSF56349">
    <property type="entry name" value="DNA breaking-rejoining enzymes"/>
    <property type="match status" value="1"/>
</dbReference>
<keyword evidence="3" id="KW-0238">DNA-binding</keyword>
<keyword evidence="4" id="KW-0233">DNA recombination</keyword>
<dbReference type="InterPro" id="IPR013762">
    <property type="entry name" value="Integrase-like_cat_sf"/>
</dbReference>
<dbReference type="InterPro" id="IPR011010">
    <property type="entry name" value="DNA_brk_join_enz"/>
</dbReference>
<protein>
    <submittedName>
        <fullName evidence="6">Defective protein IntQ</fullName>
    </submittedName>
</protein>
<dbReference type="PANTHER" id="PTHR30349:SF41">
    <property type="entry name" value="INTEGRASE_RECOMBINASE PROTEIN MJ0367-RELATED"/>
    <property type="match status" value="1"/>
</dbReference>
<keyword evidence="7" id="KW-1185">Reference proteome</keyword>
<proteinExistence type="inferred from homology"/>
<organism evidence="6 7">
    <name type="scientific">Aliiroseovarius pelagivivens</name>
    <dbReference type="NCBI Taxonomy" id="1639690"/>
    <lineage>
        <taxon>Bacteria</taxon>
        <taxon>Pseudomonadati</taxon>
        <taxon>Pseudomonadota</taxon>
        <taxon>Alphaproteobacteria</taxon>
        <taxon>Rhodobacterales</taxon>
        <taxon>Paracoccaceae</taxon>
        <taxon>Aliiroseovarius</taxon>
    </lineage>
</organism>
<dbReference type="RefSeq" id="WP_108858129.1">
    <property type="nucleotide sequence ID" value="NZ_OMOI01000002.1"/>
</dbReference>
<feature type="domain" description="Tyr recombinase" evidence="5">
    <location>
        <begin position="254"/>
        <end position="441"/>
    </location>
</feature>
<sequence length="459" mass="51906">MRLTVSVKHLRKENRSGIYRYRRRVPEDLRLVIGKSFIDQTLETTDELVAVQRREEIHQKVQRLFAELRSKGTEKLEYQTAKETLKDLGVWQGAQSDMQPVLLDTSTPPVFEKMTQAILAESDPKKQLLLMKAKFQGVKPPAIRLNEAVEVYLDERAGDNFENLKKQTTLAARALCEAKGEDNPEIAEVTFDDAYKLRDTLLEAGKAADTVKKRLGSLRAVYNVAKRRLNLPQLVNPFGGISLPKGHKEGPAKEKRQALTVDEIKLCQPEINKSNEDIKDLWTLMIYTGARPSELCRLKWEDVRLKDDVPHIRINAGPGRPIKTEGSERSVPLVGRGLTILTRRKEKLIGTAHSKIDVIPRYAHRGGPGNVSGLMIKAMKKADVWVTIKKVPYSIRHSHKDWMRRVAREEMTNRIHGHGRKSVANDYGSDEFLSELEKIISEGLERSGLHPGIGNAIDS</sequence>
<dbReference type="OrthoDB" id="7222937at2"/>
<dbReference type="EMBL" id="OMOI01000002">
    <property type="protein sequence ID" value="SPF79166.1"/>
    <property type="molecule type" value="Genomic_DNA"/>
</dbReference>